<feature type="signal peptide" evidence="2">
    <location>
        <begin position="1"/>
        <end position="18"/>
    </location>
</feature>
<protein>
    <submittedName>
        <fullName evidence="3">Tetratricopeptide repeat protein</fullName>
    </submittedName>
</protein>
<accession>A0ABW3WPA7</accession>
<dbReference type="RefSeq" id="WP_386808159.1">
    <property type="nucleotide sequence ID" value="NZ_JBHTMV010000003.1"/>
</dbReference>
<evidence type="ECO:0000313" key="3">
    <source>
        <dbReference type="EMBL" id="MFD1293125.1"/>
    </source>
</evidence>
<evidence type="ECO:0000313" key="4">
    <source>
        <dbReference type="Proteomes" id="UP001597241"/>
    </source>
</evidence>
<keyword evidence="4" id="KW-1185">Reference proteome</keyword>
<dbReference type="InterPro" id="IPR019734">
    <property type="entry name" value="TPR_rpt"/>
</dbReference>
<dbReference type="InterPro" id="IPR011990">
    <property type="entry name" value="TPR-like_helical_dom_sf"/>
</dbReference>
<organism evidence="3 4">
    <name type="scientific">Lutibacter holmesii</name>
    <dbReference type="NCBI Taxonomy" id="1137985"/>
    <lineage>
        <taxon>Bacteria</taxon>
        <taxon>Pseudomonadati</taxon>
        <taxon>Bacteroidota</taxon>
        <taxon>Flavobacteriia</taxon>
        <taxon>Flavobacteriales</taxon>
        <taxon>Flavobacteriaceae</taxon>
        <taxon>Lutibacter</taxon>
    </lineage>
</organism>
<proteinExistence type="predicted"/>
<dbReference type="SUPFAM" id="SSF48452">
    <property type="entry name" value="TPR-like"/>
    <property type="match status" value="3"/>
</dbReference>
<dbReference type="EMBL" id="JBHTMV010000003">
    <property type="protein sequence ID" value="MFD1293125.1"/>
    <property type="molecule type" value="Genomic_DNA"/>
</dbReference>
<dbReference type="Proteomes" id="UP001597241">
    <property type="component" value="Unassembled WGS sequence"/>
</dbReference>
<sequence length="591" mass="68756">MRQLILIFFCCFSLQMLAQDQQLAYQYFRNGEYEKAASIYKKLHEKNPHNSSYTNYLIDCYQLLEAYDTANDLIQKQLRKSANNNYLYVDLGYIFQLQHHKETANLYYQKALAAIDENPNIGYLVGKSFQDNHLLDEALLAYKKTMQLNPSANYNFQIATIYGEKADVPNMFNTYLDMVELDEKYVPRAKNYMGSFLSDDPENTNNITLRKLLLKRSQNNPKNSWNQLLSWLYLQQSDYMKAFIQEKAVYKRNLEDLNPIIEIATIAFENKAFEVSKSCFQYVLENTKDVDVELTAKLYLLQISMESNIDLEVVETQFQELFKQYGKDKTTLNIQVAYADFLAFKRGEPKKAISELKKILKLPLNDFQNGFVKTKLADVLVFTNKFSTALIYYTQVQNSLKNHEIGQEARFKIAQTSYFKGDFEWAQSQLSVLKNSTSQLISNDALDLNLLITDNSAKDSLRVVLQTYASAELLEYQHKNKQAIDTLQVIVTNYKEHSLLDEALFKQAKLFEKTEDYLKAESNYLAIIALKNDDILVDNAIYSLAELYLNKLNNIEKATSNYQRIIFEYPSSIFLVDARKKYRKLRGDHIN</sequence>
<name>A0ABW3WPA7_9FLAO</name>
<dbReference type="PANTHER" id="PTHR12558:SF13">
    <property type="entry name" value="CELL DIVISION CYCLE PROTEIN 27 HOMOLOG"/>
    <property type="match status" value="1"/>
</dbReference>
<evidence type="ECO:0000256" key="2">
    <source>
        <dbReference type="SAM" id="SignalP"/>
    </source>
</evidence>
<comment type="caution">
    <text evidence="3">The sequence shown here is derived from an EMBL/GenBank/DDBJ whole genome shotgun (WGS) entry which is preliminary data.</text>
</comment>
<dbReference type="Pfam" id="PF13174">
    <property type="entry name" value="TPR_6"/>
    <property type="match status" value="2"/>
</dbReference>
<evidence type="ECO:0000256" key="1">
    <source>
        <dbReference type="PROSITE-ProRule" id="PRU00339"/>
    </source>
</evidence>
<keyword evidence="2" id="KW-0732">Signal</keyword>
<dbReference type="PANTHER" id="PTHR12558">
    <property type="entry name" value="CELL DIVISION CYCLE 16,23,27"/>
    <property type="match status" value="1"/>
</dbReference>
<feature type="repeat" description="TPR" evidence="1">
    <location>
        <begin position="119"/>
        <end position="152"/>
    </location>
</feature>
<keyword evidence="1" id="KW-0802">TPR repeat</keyword>
<dbReference type="Gene3D" id="1.25.40.10">
    <property type="entry name" value="Tetratricopeptide repeat domain"/>
    <property type="match status" value="3"/>
</dbReference>
<feature type="chain" id="PRO_5045064335" evidence="2">
    <location>
        <begin position="19"/>
        <end position="591"/>
    </location>
</feature>
<reference evidence="4" key="1">
    <citation type="journal article" date="2019" name="Int. J. Syst. Evol. Microbiol.">
        <title>The Global Catalogue of Microorganisms (GCM) 10K type strain sequencing project: providing services to taxonomists for standard genome sequencing and annotation.</title>
        <authorList>
            <consortium name="The Broad Institute Genomics Platform"/>
            <consortium name="The Broad Institute Genome Sequencing Center for Infectious Disease"/>
            <person name="Wu L."/>
            <person name="Ma J."/>
        </authorList>
    </citation>
    <scope>NUCLEOTIDE SEQUENCE [LARGE SCALE GENOMIC DNA]</scope>
    <source>
        <strain evidence="4">CCUG 62221</strain>
    </source>
</reference>
<dbReference type="PROSITE" id="PS50005">
    <property type="entry name" value="TPR"/>
    <property type="match status" value="2"/>
</dbReference>
<dbReference type="SMART" id="SM00028">
    <property type="entry name" value="TPR"/>
    <property type="match status" value="6"/>
</dbReference>
<feature type="repeat" description="TPR" evidence="1">
    <location>
        <begin position="17"/>
        <end position="50"/>
    </location>
</feature>
<gene>
    <name evidence="3" type="ORF">ACFQ5N_04680</name>
</gene>